<reference evidence="2" key="1">
    <citation type="submission" date="2012-01" db="EMBL/GenBank/DDBJ databases">
        <authorList>
            <person name="Summers A.O."/>
            <person name="Wireman J."/>
        </authorList>
    </citation>
    <scope>NUCLEOTIDE SEQUENCE</scope>
    <source>
        <strain evidence="2">DFL14</strain>
        <plasmid evidence="2">pDFL14-10</plasmid>
    </source>
</reference>
<evidence type="ECO:0000259" key="1">
    <source>
        <dbReference type="Pfam" id="PF06114"/>
    </source>
</evidence>
<evidence type="ECO:0000313" key="2">
    <source>
        <dbReference type="EMBL" id="AFK89168.1"/>
    </source>
</evidence>
<keyword evidence="2" id="KW-0614">Plasmid</keyword>
<dbReference type="RefSeq" id="WP_015061890.1">
    <property type="nucleotide sequence ID" value="NC_019329.1"/>
</dbReference>
<dbReference type="InterPro" id="IPR010359">
    <property type="entry name" value="IrrE_HExxH"/>
</dbReference>
<accession>I3W0P1</accession>
<dbReference type="PANTHER" id="PTHR43236">
    <property type="entry name" value="ANTITOXIN HIGA1"/>
    <property type="match status" value="1"/>
</dbReference>
<feature type="domain" description="IrrE N-terminal-like" evidence="1">
    <location>
        <begin position="63"/>
        <end position="137"/>
    </location>
</feature>
<dbReference type="InterPro" id="IPR052345">
    <property type="entry name" value="Rad_response_metalloprotease"/>
</dbReference>
<dbReference type="EMBL" id="JQ418526">
    <property type="protein sequence ID" value="AFK89168.1"/>
    <property type="molecule type" value="Genomic_DNA"/>
</dbReference>
<name>I3W0P1_9RHOB</name>
<dbReference type="AlphaFoldDB" id="I3W0P1"/>
<protein>
    <recommendedName>
        <fullName evidence="1">IrrE N-terminal-like domain-containing protein</fullName>
    </recommendedName>
</protein>
<geneLocation type="plasmid" evidence="2">
    <name>pDFL14-10</name>
</geneLocation>
<organism evidence="2">
    <name type="scientific">Sulfitobacter sp. DFL14</name>
    <dbReference type="NCBI Taxonomy" id="1179815"/>
    <lineage>
        <taxon>Bacteria</taxon>
        <taxon>Pseudomonadati</taxon>
        <taxon>Pseudomonadota</taxon>
        <taxon>Alphaproteobacteria</taxon>
        <taxon>Rhodobacterales</taxon>
        <taxon>Roseobacteraceae</taxon>
        <taxon>Sulfitobacter</taxon>
    </lineage>
</organism>
<dbReference type="Pfam" id="PF06114">
    <property type="entry name" value="Peptidase_M78"/>
    <property type="match status" value="1"/>
</dbReference>
<sequence>MEIDDVGANPRKLAEAITKQLPDNITSTPLLEIAKAIDIYEVREERLDGLEGCLIVPEDKSEGAILVNKSQDEPRKRYTIAHEIGHYVNPMHRSSSPDGFRCTRSDMSVDSAKAGDAHAKMELEANQFAAYLLMPDRWVTAFMRGKGVADLGSISIKVPKVPQDLATLYARLSGQVAAV</sequence>
<dbReference type="PANTHER" id="PTHR43236:SF1">
    <property type="entry name" value="BLL7220 PROTEIN"/>
    <property type="match status" value="1"/>
</dbReference>
<proteinExistence type="predicted"/>
<dbReference type="Gene3D" id="1.10.10.2910">
    <property type="match status" value="1"/>
</dbReference>